<feature type="region of interest" description="Disordered" evidence="2">
    <location>
        <begin position="507"/>
        <end position="553"/>
    </location>
</feature>
<evidence type="ECO:0000256" key="2">
    <source>
        <dbReference type="SAM" id="MobiDB-lite"/>
    </source>
</evidence>
<dbReference type="Pfam" id="PF02369">
    <property type="entry name" value="Big_1"/>
    <property type="match status" value="2"/>
</dbReference>
<keyword evidence="5" id="KW-1185">Reference proteome</keyword>
<feature type="domain" description="Big-1" evidence="3">
    <location>
        <begin position="404"/>
        <end position="497"/>
    </location>
</feature>
<reference evidence="4 5" key="1">
    <citation type="journal article" date="2013" name="Genome Announc.">
        <title>Complete Genome Sequence of Leifsonia xyli subsp. cynodontis Strain DSM46306, a Gram-Positive Bacterial Pathogen of Grasses.</title>
        <authorList>
            <person name="Monteiro-Vitorello C.B."/>
            <person name="Zerillo M.M."/>
            <person name="Van Sluys M.A."/>
            <person name="Camargo L.E."/>
            <person name="Kitajima J.P."/>
        </authorList>
    </citation>
    <scope>NUCLEOTIDE SEQUENCE [LARGE SCALE GENOMIC DNA]</scope>
    <source>
        <strain evidence="4 5">DSM 46306</strain>
    </source>
</reference>
<dbReference type="SMART" id="SM00634">
    <property type="entry name" value="BID_1"/>
    <property type="match status" value="3"/>
</dbReference>
<dbReference type="Gene3D" id="2.60.40.10">
    <property type="entry name" value="Immunoglobulins"/>
    <property type="match status" value="3"/>
</dbReference>
<protein>
    <recommendedName>
        <fullName evidence="3">Big-1 domain-containing protein</fullName>
    </recommendedName>
</protein>
<dbReference type="eggNOG" id="COG4932">
    <property type="taxonomic scope" value="Bacteria"/>
</dbReference>
<dbReference type="InterPro" id="IPR051715">
    <property type="entry name" value="Intimin-Invasin_domain"/>
</dbReference>
<sequence>MSSDFSFAGSTAASPAIVSITQQTPTRWTVVTKANSSGTVMLSIPAGSIDDKAGNVQDRASNSTRAPANFAVDPDNGDQGLDGPQIDHSVTYVSPLSPSPTSLTVTEGGKVDSYTVATTKAPASDVTLTPAFTPSGDAALTPSPLVLSSTAATVTGAVSAVDNLIVDGTRAVTLATTVSSADPEFDGLVLPSIAVTVNDNDAPIAGNSTFSVTANARPTDGITEHNATATVRNELNQGVKDAVVSFVLPADVSSGGQAGPRVVTATTDESGVATIPLTSKRPGTYPITATVGEDDKQIGDPENIMFSIVPIDISKSTFETSPGTQPADGVAKHTATLTANDENGNPVTGSGALTTDSEGKAQIAITATSSGVKTVTLYEGDDTTGVLAATRTVEFVSGPPSSAQSVLSVTPGDRIADGVDQHTASVFVKDANGNIVAGAPVSFSVPEGVTASSTTAVTAANGVATITLTSTAASSYAIVGMVDGAEVASSPQHVTFVAGPASAAGSALALSTGERTAPRPTPPPSSHGTHTAIRSRRPSWPSRSPERAGPESS</sequence>
<feature type="domain" description="Big-1" evidence="3">
    <location>
        <begin position="207"/>
        <end position="304"/>
    </location>
</feature>
<dbReference type="KEGG" id="lxy:O159_11450"/>
<dbReference type="PATRIC" id="fig|1389489.3.peg.1099"/>
<evidence type="ECO:0000256" key="1">
    <source>
        <dbReference type="ARBA" id="ARBA00010116"/>
    </source>
</evidence>
<organism evidence="4 5">
    <name type="scientific">Leifsonia xyli subsp. cynodontis DSM 46306</name>
    <dbReference type="NCBI Taxonomy" id="1389489"/>
    <lineage>
        <taxon>Bacteria</taxon>
        <taxon>Bacillati</taxon>
        <taxon>Actinomycetota</taxon>
        <taxon>Actinomycetes</taxon>
        <taxon>Micrococcales</taxon>
        <taxon>Microbacteriaceae</taxon>
        <taxon>Leifsonia</taxon>
    </lineage>
</organism>
<feature type="compositionally biased region" description="Basic and acidic residues" evidence="2">
    <location>
        <begin position="544"/>
        <end position="553"/>
    </location>
</feature>
<dbReference type="eggNOG" id="COG3210">
    <property type="taxonomic scope" value="Bacteria"/>
</dbReference>
<dbReference type="Proteomes" id="UP000016743">
    <property type="component" value="Chromosome"/>
</dbReference>
<dbReference type="HOGENOM" id="CLU_492429_0_0_11"/>
<dbReference type="InterPro" id="IPR003344">
    <property type="entry name" value="Big_1_dom"/>
</dbReference>
<evidence type="ECO:0000313" key="4">
    <source>
        <dbReference type="EMBL" id="AGW41235.1"/>
    </source>
</evidence>
<dbReference type="GO" id="GO:0009279">
    <property type="term" value="C:cell outer membrane"/>
    <property type="evidence" value="ECO:0007669"/>
    <property type="project" value="TreeGrafter"/>
</dbReference>
<dbReference type="PANTHER" id="PTHR39576:SF2">
    <property type="entry name" value="ATTACHING AND EFFACING PROTEIN HOMOLOG-RELATED"/>
    <property type="match status" value="1"/>
</dbReference>
<dbReference type="InterPro" id="IPR013783">
    <property type="entry name" value="Ig-like_fold"/>
</dbReference>
<evidence type="ECO:0000313" key="5">
    <source>
        <dbReference type="Proteomes" id="UP000016743"/>
    </source>
</evidence>
<feature type="domain" description="Big-1" evidence="3">
    <location>
        <begin position="315"/>
        <end position="396"/>
    </location>
</feature>
<feature type="compositionally biased region" description="Low complexity" evidence="2">
    <location>
        <begin position="526"/>
        <end position="543"/>
    </location>
</feature>
<dbReference type="InterPro" id="IPR008964">
    <property type="entry name" value="Invasin/intimin_cell_adhesion"/>
</dbReference>
<evidence type="ECO:0000259" key="3">
    <source>
        <dbReference type="PROSITE" id="PS51127"/>
    </source>
</evidence>
<proteinExistence type="inferred from homology"/>
<gene>
    <name evidence="4" type="ORF">O159_11450</name>
</gene>
<feature type="region of interest" description="Disordered" evidence="2">
    <location>
        <begin position="52"/>
        <end position="82"/>
    </location>
</feature>
<name>U3P4I6_LEIXC</name>
<dbReference type="PROSITE" id="PS51127">
    <property type="entry name" value="BIG1"/>
    <property type="match status" value="3"/>
</dbReference>
<dbReference type="EMBL" id="CP006734">
    <property type="protein sequence ID" value="AGW41235.1"/>
    <property type="molecule type" value="Genomic_DNA"/>
</dbReference>
<accession>U3P4I6</accession>
<dbReference type="AlphaFoldDB" id="U3P4I6"/>
<dbReference type="PANTHER" id="PTHR39576">
    <property type="entry name" value="ATTACHING AND EFFACING PROTEIN HOMOLOG-RELATED-RELATED"/>
    <property type="match status" value="1"/>
</dbReference>
<dbReference type="SUPFAM" id="SSF49373">
    <property type="entry name" value="Invasin/intimin cell-adhesion fragments"/>
    <property type="match status" value="3"/>
</dbReference>
<dbReference type="GO" id="GO:0005975">
    <property type="term" value="P:carbohydrate metabolic process"/>
    <property type="evidence" value="ECO:0007669"/>
    <property type="project" value="UniProtKB-ARBA"/>
</dbReference>
<dbReference type="STRING" id="1389489.O159_11450"/>
<comment type="similarity">
    <text evidence="1">Belongs to the intimin/invasin family.</text>
</comment>